<feature type="region of interest" description="Disordered" evidence="1">
    <location>
        <begin position="261"/>
        <end position="281"/>
    </location>
</feature>
<dbReference type="Proteomes" id="UP001153076">
    <property type="component" value="Unassembled WGS sequence"/>
</dbReference>
<accession>A0A9Q1QBM0</accession>
<organism evidence="2 3">
    <name type="scientific">Carnegiea gigantea</name>
    <dbReference type="NCBI Taxonomy" id="171969"/>
    <lineage>
        <taxon>Eukaryota</taxon>
        <taxon>Viridiplantae</taxon>
        <taxon>Streptophyta</taxon>
        <taxon>Embryophyta</taxon>
        <taxon>Tracheophyta</taxon>
        <taxon>Spermatophyta</taxon>
        <taxon>Magnoliopsida</taxon>
        <taxon>eudicotyledons</taxon>
        <taxon>Gunneridae</taxon>
        <taxon>Pentapetalae</taxon>
        <taxon>Caryophyllales</taxon>
        <taxon>Cactineae</taxon>
        <taxon>Cactaceae</taxon>
        <taxon>Cactoideae</taxon>
        <taxon>Echinocereeae</taxon>
        <taxon>Carnegiea</taxon>
    </lineage>
</organism>
<evidence type="ECO:0000256" key="1">
    <source>
        <dbReference type="SAM" id="MobiDB-lite"/>
    </source>
</evidence>
<evidence type="ECO:0000313" key="3">
    <source>
        <dbReference type="Proteomes" id="UP001153076"/>
    </source>
</evidence>
<evidence type="ECO:0000313" key="2">
    <source>
        <dbReference type="EMBL" id="KAJ8434940.1"/>
    </source>
</evidence>
<comment type="caution">
    <text evidence="2">The sequence shown here is derived from an EMBL/GenBank/DDBJ whole genome shotgun (WGS) entry which is preliminary data.</text>
</comment>
<feature type="region of interest" description="Disordered" evidence="1">
    <location>
        <begin position="179"/>
        <end position="207"/>
    </location>
</feature>
<feature type="region of interest" description="Disordered" evidence="1">
    <location>
        <begin position="116"/>
        <end position="144"/>
    </location>
</feature>
<feature type="region of interest" description="Disordered" evidence="1">
    <location>
        <begin position="482"/>
        <end position="513"/>
    </location>
</feature>
<proteinExistence type="predicted"/>
<name>A0A9Q1QBM0_9CARY</name>
<reference evidence="2" key="1">
    <citation type="submission" date="2022-04" db="EMBL/GenBank/DDBJ databases">
        <title>Carnegiea gigantea Genome sequencing and assembly v2.</title>
        <authorList>
            <person name="Copetti D."/>
            <person name="Sanderson M.J."/>
            <person name="Burquez A."/>
            <person name="Wojciechowski M.F."/>
        </authorList>
    </citation>
    <scope>NUCLEOTIDE SEQUENCE</scope>
    <source>
        <strain evidence="2">SGP5-SGP5p</strain>
        <tissue evidence="2">Aerial part</tissue>
    </source>
</reference>
<feature type="region of interest" description="Disordered" evidence="1">
    <location>
        <begin position="332"/>
        <end position="364"/>
    </location>
</feature>
<feature type="compositionally biased region" description="Polar residues" evidence="1">
    <location>
        <begin position="350"/>
        <end position="360"/>
    </location>
</feature>
<sequence>MRLLGSFLSPQVISVNLFWWLEVIGAAACWRWLVLVVESSSVLCGGRRFCGWWSRRLCSVVESSALLVLEYSTVEYSALLFGTVGGRCSVVGDTVLRGYWVAGRCRDIDVNILDVSETREEEENDEEEDDEVEAEDEEFEDFISDEDEELAVGDMCLDDRSTSSKGLAKGGRRLIRLVNSRPTPLNTTPSASASANPTPTPHTTANPNRTYPLCNSHGSPFSSPRIQTSVFNSEESPQLNVDACRSISSAIQLENLPNLDSSTEVNSTRRGKTQIWPDGKGETLKDTFKEVRKKPDTRPQWLDEAIWKELWAYWNSNTFKKKSDAAKLNRASTTEKLSETQATQSTQATFDGSTPSTPSEPSYDEQMKIWIDANGLTKRGRLCGFGPEGDIYTNSQGSCSIQNRGKAYTNTFATLVDENKRQKIELDSQKKVLDDVQAKLTLEQAKSKKQTKKVHKYAKATQDIQAQMFQWHSLMKTILPNLPPPMPVIDSLSESEDAGEDENDDDGGGGVDE</sequence>
<keyword evidence="3" id="KW-1185">Reference proteome</keyword>
<dbReference type="OrthoDB" id="1420514at2759"/>
<feature type="compositionally biased region" description="Acidic residues" evidence="1">
    <location>
        <begin position="119"/>
        <end position="144"/>
    </location>
</feature>
<feature type="compositionally biased region" description="Low complexity" evidence="1">
    <location>
        <begin position="182"/>
        <end position="207"/>
    </location>
</feature>
<dbReference type="AlphaFoldDB" id="A0A9Q1QBM0"/>
<feature type="compositionally biased region" description="Acidic residues" evidence="1">
    <location>
        <begin position="493"/>
        <end position="513"/>
    </location>
</feature>
<dbReference type="EMBL" id="JAKOGI010000443">
    <property type="protein sequence ID" value="KAJ8434940.1"/>
    <property type="molecule type" value="Genomic_DNA"/>
</dbReference>
<feature type="compositionally biased region" description="Low complexity" evidence="1">
    <location>
        <begin position="340"/>
        <end position="349"/>
    </location>
</feature>
<protein>
    <submittedName>
        <fullName evidence="2">Uncharacterized protein</fullName>
    </submittedName>
</protein>
<gene>
    <name evidence="2" type="ORF">Cgig2_012966</name>
</gene>